<dbReference type="InterPro" id="IPR011009">
    <property type="entry name" value="Kinase-like_dom_sf"/>
</dbReference>
<feature type="non-terminal residue" evidence="3">
    <location>
        <position position="1"/>
    </location>
</feature>
<dbReference type="AlphaFoldDB" id="A0A9N9KJ60"/>
<evidence type="ECO:0000259" key="2">
    <source>
        <dbReference type="PROSITE" id="PS50011"/>
    </source>
</evidence>
<evidence type="ECO:0000313" key="4">
    <source>
        <dbReference type="Proteomes" id="UP000789759"/>
    </source>
</evidence>
<reference evidence="3" key="1">
    <citation type="submission" date="2021-06" db="EMBL/GenBank/DDBJ databases">
        <authorList>
            <person name="Kallberg Y."/>
            <person name="Tangrot J."/>
            <person name="Rosling A."/>
        </authorList>
    </citation>
    <scope>NUCLEOTIDE SEQUENCE</scope>
    <source>
        <strain evidence="3">FL966</strain>
    </source>
</reference>
<dbReference type="InterPro" id="IPR000719">
    <property type="entry name" value="Prot_kinase_dom"/>
</dbReference>
<evidence type="ECO:0000313" key="3">
    <source>
        <dbReference type="EMBL" id="CAG8836504.1"/>
    </source>
</evidence>
<gene>
    <name evidence="3" type="ORF">CPELLU_LOCUS21401</name>
</gene>
<evidence type="ECO:0000256" key="1">
    <source>
        <dbReference type="SAM" id="MobiDB-lite"/>
    </source>
</evidence>
<feature type="region of interest" description="Disordered" evidence="1">
    <location>
        <begin position="1"/>
        <end position="20"/>
    </location>
</feature>
<name>A0A9N9KJ60_9GLOM</name>
<sequence>MLHPSHLNDQPTLNSPLPSKRSLNLREICSLFMKICEGIIHRDLKPSNLPLQYDNSEDLTGMF</sequence>
<feature type="compositionally biased region" description="Polar residues" evidence="1">
    <location>
        <begin position="7"/>
        <end position="17"/>
    </location>
</feature>
<dbReference type="SUPFAM" id="SSF56112">
    <property type="entry name" value="Protein kinase-like (PK-like)"/>
    <property type="match status" value="1"/>
</dbReference>
<dbReference type="Proteomes" id="UP000789759">
    <property type="component" value="Unassembled WGS sequence"/>
</dbReference>
<dbReference type="GO" id="GO:0005524">
    <property type="term" value="F:ATP binding"/>
    <property type="evidence" value="ECO:0007669"/>
    <property type="project" value="InterPro"/>
</dbReference>
<feature type="non-terminal residue" evidence="3">
    <location>
        <position position="63"/>
    </location>
</feature>
<dbReference type="EMBL" id="CAJVQA010078810">
    <property type="protein sequence ID" value="CAG8836504.1"/>
    <property type="molecule type" value="Genomic_DNA"/>
</dbReference>
<organism evidence="3 4">
    <name type="scientific">Cetraspora pellucida</name>
    <dbReference type="NCBI Taxonomy" id="1433469"/>
    <lineage>
        <taxon>Eukaryota</taxon>
        <taxon>Fungi</taxon>
        <taxon>Fungi incertae sedis</taxon>
        <taxon>Mucoromycota</taxon>
        <taxon>Glomeromycotina</taxon>
        <taxon>Glomeromycetes</taxon>
        <taxon>Diversisporales</taxon>
        <taxon>Gigasporaceae</taxon>
        <taxon>Cetraspora</taxon>
    </lineage>
</organism>
<dbReference type="PROSITE" id="PS50011">
    <property type="entry name" value="PROTEIN_KINASE_DOM"/>
    <property type="match status" value="1"/>
</dbReference>
<keyword evidence="4" id="KW-1185">Reference proteome</keyword>
<proteinExistence type="predicted"/>
<dbReference type="GO" id="GO:0004672">
    <property type="term" value="F:protein kinase activity"/>
    <property type="evidence" value="ECO:0007669"/>
    <property type="project" value="InterPro"/>
</dbReference>
<accession>A0A9N9KJ60</accession>
<protein>
    <submittedName>
        <fullName evidence="3">10909_t:CDS:1</fullName>
    </submittedName>
</protein>
<feature type="domain" description="Protein kinase" evidence="2">
    <location>
        <begin position="1"/>
        <end position="63"/>
    </location>
</feature>
<dbReference type="OrthoDB" id="1405469at2759"/>
<comment type="caution">
    <text evidence="3">The sequence shown here is derived from an EMBL/GenBank/DDBJ whole genome shotgun (WGS) entry which is preliminary data.</text>
</comment>